<feature type="transmembrane region" description="Helical" evidence="1">
    <location>
        <begin position="56"/>
        <end position="73"/>
    </location>
</feature>
<gene>
    <name evidence="2" type="ORF">F945_01832</name>
</gene>
<feature type="transmembrane region" description="Helical" evidence="1">
    <location>
        <begin position="184"/>
        <end position="202"/>
    </location>
</feature>
<name>S3N677_9GAMM</name>
<dbReference type="Proteomes" id="UP000014568">
    <property type="component" value="Unassembled WGS sequence"/>
</dbReference>
<feature type="transmembrane region" description="Helical" evidence="1">
    <location>
        <begin position="305"/>
        <end position="332"/>
    </location>
</feature>
<dbReference type="HOGENOM" id="CLU_050210_0_1_6"/>
<dbReference type="EMBL" id="ATGI01000022">
    <property type="protein sequence ID" value="EPF73953.1"/>
    <property type="molecule type" value="Genomic_DNA"/>
</dbReference>
<dbReference type="GO" id="GO:0016020">
    <property type="term" value="C:membrane"/>
    <property type="evidence" value="ECO:0007669"/>
    <property type="project" value="InterPro"/>
</dbReference>
<keyword evidence="1" id="KW-0472">Membrane</keyword>
<accession>S3N677</accession>
<dbReference type="AlphaFoldDB" id="S3N677"/>
<dbReference type="OrthoDB" id="9809910at2"/>
<feature type="transmembrane region" description="Helical" evidence="1">
    <location>
        <begin position="12"/>
        <end position="44"/>
    </location>
</feature>
<evidence type="ECO:0008006" key="4">
    <source>
        <dbReference type="Google" id="ProtNLM"/>
    </source>
</evidence>
<sequence length="356" mass="40250">MNRLNVNNSVHWMILSLLTIIIYYPFSFFTPSSIIISILVSIIYARKIKELRLNNYVYLLSQIIIGCFIGLSINLDDIISSNIPFYFLIFISTLLIILSLIVGLLAVKSKFLPGTTGLWGMLPGAAPVMIILSEQKDAVPGLVAFIQYTRVIFVSLLASTVIILHDHAKLQENLDQNSHYGIEVILFFIAIIFFIFLTLNFLKKNLNIFLLSILYAFILNTIAPPIKVPNLILAFGFIILGWNIGFNLTTKILIAARKSFMRVFFLITVLILLCYFLSFLLIYFFNIDPLTAYLATSPGGIDSIAIISSGTSAVLPIVISFQLIRFLILLFFGEKIVNFSYKIYIKFIDPKIENKN</sequence>
<dbReference type="GO" id="GO:0010468">
    <property type="term" value="P:regulation of gene expression"/>
    <property type="evidence" value="ECO:0007669"/>
    <property type="project" value="InterPro"/>
</dbReference>
<dbReference type="PATRIC" id="fig|421052.3.peg.1788"/>
<dbReference type="PIRSF" id="PIRSF038991">
    <property type="entry name" value="Protein_AbrB"/>
    <property type="match status" value="1"/>
</dbReference>
<dbReference type="NCBIfam" id="TIGR03082">
    <property type="entry name" value="Gneg_AbrB_dup"/>
    <property type="match status" value="1"/>
</dbReference>
<dbReference type="STRING" id="632955.GCA_000829675_02547"/>
<dbReference type="InterPro" id="IPR017516">
    <property type="entry name" value="AbrB_dup"/>
</dbReference>
<dbReference type="Pfam" id="PF05145">
    <property type="entry name" value="AbrB"/>
    <property type="match status" value="1"/>
</dbReference>
<evidence type="ECO:0000256" key="1">
    <source>
        <dbReference type="SAM" id="Phobius"/>
    </source>
</evidence>
<comment type="caution">
    <text evidence="2">The sequence shown here is derived from an EMBL/GenBank/DDBJ whole genome shotgun (WGS) entry which is preliminary data.</text>
</comment>
<dbReference type="InterPro" id="IPR007820">
    <property type="entry name" value="AbrB_fam"/>
</dbReference>
<feature type="transmembrane region" description="Helical" evidence="1">
    <location>
        <begin position="232"/>
        <end position="256"/>
    </location>
</feature>
<feature type="transmembrane region" description="Helical" evidence="1">
    <location>
        <begin position="263"/>
        <end position="285"/>
    </location>
</feature>
<reference evidence="2 3" key="1">
    <citation type="submission" date="2013-06" db="EMBL/GenBank/DDBJ databases">
        <title>The Genome Sequence of Acinetobacter rudis CIP 110305.</title>
        <authorList>
            <consortium name="The Broad Institute Genome Sequencing Platform"/>
            <consortium name="The Broad Institute Genome Sequencing Center for Infectious Disease"/>
            <person name="Cerqueira G."/>
            <person name="Feldgarden M."/>
            <person name="Courvalin P."/>
            <person name="Perichon B."/>
            <person name="Grillot-Courvalin C."/>
            <person name="Clermont D."/>
            <person name="Rocha E."/>
            <person name="Yoon E.-J."/>
            <person name="Nemec A."/>
            <person name="Young S.K."/>
            <person name="Zeng Q."/>
            <person name="Gargeya S."/>
            <person name="Fitzgerald M."/>
            <person name="Abouelleil A."/>
            <person name="Alvarado L."/>
            <person name="Berlin A.M."/>
            <person name="Chapman S.B."/>
            <person name="Dewar J."/>
            <person name="Goldberg J."/>
            <person name="Griggs A."/>
            <person name="Gujja S."/>
            <person name="Hansen M."/>
            <person name="Howarth C."/>
            <person name="Imamovic A."/>
            <person name="Larimer J."/>
            <person name="McCowan C."/>
            <person name="Murphy C."/>
            <person name="Pearson M."/>
            <person name="Priest M."/>
            <person name="Roberts A."/>
            <person name="Saif S."/>
            <person name="Shea T."/>
            <person name="Sykes S."/>
            <person name="Wortman J."/>
            <person name="Nusbaum C."/>
            <person name="Birren B."/>
        </authorList>
    </citation>
    <scope>NUCLEOTIDE SEQUENCE [LARGE SCALE GENOMIC DNA]</scope>
    <source>
        <strain evidence="2 3">CIP 110305</strain>
    </source>
</reference>
<evidence type="ECO:0000313" key="2">
    <source>
        <dbReference type="EMBL" id="EPF73953.1"/>
    </source>
</evidence>
<proteinExistence type="predicted"/>
<dbReference type="PANTHER" id="PTHR38457">
    <property type="entry name" value="REGULATOR ABRB-RELATED"/>
    <property type="match status" value="1"/>
</dbReference>
<feature type="transmembrane region" description="Helical" evidence="1">
    <location>
        <begin position="209"/>
        <end position="226"/>
    </location>
</feature>
<evidence type="ECO:0000313" key="3">
    <source>
        <dbReference type="Proteomes" id="UP000014568"/>
    </source>
</evidence>
<keyword evidence="1" id="KW-0812">Transmembrane</keyword>
<keyword evidence="3" id="KW-1185">Reference proteome</keyword>
<keyword evidence="1" id="KW-1133">Transmembrane helix</keyword>
<dbReference type="eggNOG" id="COG3180">
    <property type="taxonomic scope" value="Bacteria"/>
</dbReference>
<feature type="transmembrane region" description="Helical" evidence="1">
    <location>
        <begin position="142"/>
        <end position="164"/>
    </location>
</feature>
<dbReference type="PANTHER" id="PTHR38457:SF1">
    <property type="entry name" value="REGULATOR ABRB-RELATED"/>
    <property type="match status" value="1"/>
</dbReference>
<organism evidence="2 3">
    <name type="scientific">Acinetobacter rudis CIP 110305</name>
    <dbReference type="NCBI Taxonomy" id="421052"/>
    <lineage>
        <taxon>Bacteria</taxon>
        <taxon>Pseudomonadati</taxon>
        <taxon>Pseudomonadota</taxon>
        <taxon>Gammaproteobacteria</taxon>
        <taxon>Moraxellales</taxon>
        <taxon>Moraxellaceae</taxon>
        <taxon>Acinetobacter</taxon>
    </lineage>
</organism>
<protein>
    <recommendedName>
        <fullName evidence="4">Ammonia monooxygenase</fullName>
    </recommendedName>
</protein>
<feature type="transmembrane region" description="Helical" evidence="1">
    <location>
        <begin position="85"/>
        <end position="107"/>
    </location>
</feature>